<keyword evidence="1" id="KW-0175">Coiled coil</keyword>
<protein>
    <recommendedName>
        <fullName evidence="5">C1q domain-containing protein</fullName>
    </recommendedName>
</protein>
<feature type="transmembrane region" description="Helical" evidence="2">
    <location>
        <begin position="6"/>
        <end position="29"/>
    </location>
</feature>
<reference evidence="3 4" key="1">
    <citation type="journal article" date="2023" name="Sci. Data">
        <title>Genome assembly of the Korean intertidal mud-creeper Batillaria attramentaria.</title>
        <authorList>
            <person name="Patra A.K."/>
            <person name="Ho P.T."/>
            <person name="Jun S."/>
            <person name="Lee S.J."/>
            <person name="Kim Y."/>
            <person name="Won Y.J."/>
        </authorList>
    </citation>
    <scope>NUCLEOTIDE SEQUENCE [LARGE SCALE GENOMIC DNA]</scope>
    <source>
        <strain evidence="3">Wonlab-2016</strain>
    </source>
</reference>
<feature type="coiled-coil region" evidence="1">
    <location>
        <begin position="45"/>
        <end position="97"/>
    </location>
</feature>
<keyword evidence="2" id="KW-0812">Transmembrane</keyword>
<dbReference type="SUPFAM" id="SSF49842">
    <property type="entry name" value="TNF-like"/>
    <property type="match status" value="1"/>
</dbReference>
<evidence type="ECO:0000256" key="1">
    <source>
        <dbReference type="SAM" id="Coils"/>
    </source>
</evidence>
<comment type="caution">
    <text evidence="3">The sequence shown here is derived from an EMBL/GenBank/DDBJ whole genome shotgun (WGS) entry which is preliminary data.</text>
</comment>
<sequence length="198" mass="21611">MGSGMVPVHFMTLILAMVVMVQVTSTLAFNRGRRSDDYGALDVVVNGLSEKLTQLTAQLQALDTKLTNQNQAQDTKITNQEAEITSLKNQLNNQIESRLDLLEQPVVFTVMFKSYHITGLGSTMVHGDHGDDNLELAMLKGTTVIANAYACCSNNARTSQTITVHLNHGDTVHVQVVHGTELYGGRHTSFTGIKLSPK</sequence>
<organism evidence="3 4">
    <name type="scientific">Batillaria attramentaria</name>
    <dbReference type="NCBI Taxonomy" id="370345"/>
    <lineage>
        <taxon>Eukaryota</taxon>
        <taxon>Metazoa</taxon>
        <taxon>Spiralia</taxon>
        <taxon>Lophotrochozoa</taxon>
        <taxon>Mollusca</taxon>
        <taxon>Gastropoda</taxon>
        <taxon>Caenogastropoda</taxon>
        <taxon>Sorbeoconcha</taxon>
        <taxon>Cerithioidea</taxon>
        <taxon>Batillariidae</taxon>
        <taxon>Batillaria</taxon>
    </lineage>
</organism>
<evidence type="ECO:0000313" key="4">
    <source>
        <dbReference type="Proteomes" id="UP001519460"/>
    </source>
</evidence>
<evidence type="ECO:0000313" key="3">
    <source>
        <dbReference type="EMBL" id="KAK7476969.1"/>
    </source>
</evidence>
<evidence type="ECO:0000256" key="2">
    <source>
        <dbReference type="SAM" id="Phobius"/>
    </source>
</evidence>
<keyword evidence="2" id="KW-1133">Transmembrane helix</keyword>
<keyword evidence="4" id="KW-1185">Reference proteome</keyword>
<dbReference type="Proteomes" id="UP001519460">
    <property type="component" value="Unassembled WGS sequence"/>
</dbReference>
<dbReference type="InterPro" id="IPR008983">
    <property type="entry name" value="Tumour_necrosis_fac-like_dom"/>
</dbReference>
<proteinExistence type="predicted"/>
<evidence type="ECO:0008006" key="5">
    <source>
        <dbReference type="Google" id="ProtNLM"/>
    </source>
</evidence>
<dbReference type="Gene3D" id="2.60.120.40">
    <property type="match status" value="1"/>
</dbReference>
<gene>
    <name evidence="3" type="ORF">BaRGS_00031828</name>
</gene>
<accession>A0ABD0JQC8</accession>
<keyword evidence="2" id="KW-0472">Membrane</keyword>
<dbReference type="EMBL" id="JACVVK020000361">
    <property type="protein sequence ID" value="KAK7476969.1"/>
    <property type="molecule type" value="Genomic_DNA"/>
</dbReference>
<dbReference type="AlphaFoldDB" id="A0ABD0JQC8"/>
<name>A0ABD0JQC8_9CAEN</name>